<evidence type="ECO:0000313" key="3">
    <source>
        <dbReference type="EMBL" id="CEM43872.1"/>
    </source>
</evidence>
<gene>
    <name evidence="3" type="ORF">Cvel_27861</name>
</gene>
<protein>
    <submittedName>
        <fullName evidence="3">Uncharacterized protein</fullName>
    </submittedName>
</protein>
<proteinExistence type="predicted"/>
<evidence type="ECO:0000256" key="1">
    <source>
        <dbReference type="SAM" id="MobiDB-lite"/>
    </source>
</evidence>
<keyword evidence="2" id="KW-0812">Transmembrane</keyword>
<keyword evidence="2" id="KW-1133">Transmembrane helix</keyword>
<evidence type="ECO:0000256" key="2">
    <source>
        <dbReference type="SAM" id="Phobius"/>
    </source>
</evidence>
<feature type="transmembrane region" description="Helical" evidence="2">
    <location>
        <begin position="25"/>
        <end position="45"/>
    </location>
</feature>
<sequence>MTSGEDSGGIRSDGLPLWLRFDVCLASSGWSTVFVLAGLFALFLLRQTEYSLVFRLRRLFFGKGQAATCPQSEEDLLSTRVQAGDGKKTGVSSNKGRSKKRPTAKPRQQSETEREPGISSYETPPPAAKSHTMYVHYGPDDKGRPNWDTFGHSPWEKRQGQQTNRRKIVSSKEDDYYLEKVGGVWQKRTKDRVLEKQQR</sequence>
<dbReference type="AlphaFoldDB" id="A0A0G4HIN6"/>
<name>A0A0G4HIN6_9ALVE</name>
<organism evidence="3">
    <name type="scientific">Chromera velia CCMP2878</name>
    <dbReference type="NCBI Taxonomy" id="1169474"/>
    <lineage>
        <taxon>Eukaryota</taxon>
        <taxon>Sar</taxon>
        <taxon>Alveolata</taxon>
        <taxon>Colpodellida</taxon>
        <taxon>Chromeraceae</taxon>
        <taxon>Chromera</taxon>
    </lineage>
</organism>
<keyword evidence="2" id="KW-0472">Membrane</keyword>
<accession>A0A0G4HIN6</accession>
<dbReference type="VEuPathDB" id="CryptoDB:Cvel_27861"/>
<reference evidence="3" key="1">
    <citation type="submission" date="2014-11" db="EMBL/GenBank/DDBJ databases">
        <authorList>
            <person name="Otto D Thomas"/>
            <person name="Naeem Raeece"/>
        </authorList>
    </citation>
    <scope>NUCLEOTIDE SEQUENCE</scope>
</reference>
<dbReference type="EMBL" id="CDMZ01002781">
    <property type="protein sequence ID" value="CEM43872.1"/>
    <property type="molecule type" value="Genomic_DNA"/>
</dbReference>
<feature type="region of interest" description="Disordered" evidence="1">
    <location>
        <begin position="77"/>
        <end position="166"/>
    </location>
</feature>